<proteinExistence type="predicted"/>
<keyword evidence="1" id="KW-1133">Transmembrane helix</keyword>
<feature type="transmembrane region" description="Helical" evidence="1">
    <location>
        <begin position="123"/>
        <end position="146"/>
    </location>
</feature>
<evidence type="ECO:0000313" key="2">
    <source>
        <dbReference type="EMBL" id="KAJ5075036.1"/>
    </source>
</evidence>
<keyword evidence="1" id="KW-0812">Transmembrane</keyword>
<accession>A0A9Q0LKA3</accession>
<dbReference type="AlphaFoldDB" id="A0A9Q0LKA3"/>
<evidence type="ECO:0000256" key="1">
    <source>
        <dbReference type="SAM" id="Phobius"/>
    </source>
</evidence>
<feature type="transmembrane region" description="Helical" evidence="1">
    <location>
        <begin position="87"/>
        <end position="111"/>
    </location>
</feature>
<organism evidence="2 3">
    <name type="scientific">Anaeramoeba ignava</name>
    <name type="common">Anaerobic marine amoeba</name>
    <dbReference type="NCBI Taxonomy" id="1746090"/>
    <lineage>
        <taxon>Eukaryota</taxon>
        <taxon>Metamonada</taxon>
        <taxon>Anaeramoebidae</taxon>
        <taxon>Anaeramoeba</taxon>
    </lineage>
</organism>
<feature type="transmembrane region" description="Helical" evidence="1">
    <location>
        <begin position="53"/>
        <end position="75"/>
    </location>
</feature>
<evidence type="ECO:0000313" key="3">
    <source>
        <dbReference type="Proteomes" id="UP001149090"/>
    </source>
</evidence>
<name>A0A9Q0LKA3_ANAIG</name>
<protein>
    <submittedName>
        <fullName evidence="2">Uncharacterized protein</fullName>
    </submittedName>
</protein>
<dbReference type="Proteomes" id="UP001149090">
    <property type="component" value="Unassembled WGS sequence"/>
</dbReference>
<reference evidence="2" key="1">
    <citation type="submission" date="2022-10" db="EMBL/GenBank/DDBJ databases">
        <title>Novel sulphate-reducing endosymbionts in the free-living metamonad Anaeramoeba.</title>
        <authorList>
            <person name="Jerlstrom-Hultqvist J."/>
            <person name="Cepicka I."/>
            <person name="Gallot-Lavallee L."/>
            <person name="Salas-Leiva D."/>
            <person name="Curtis B.A."/>
            <person name="Zahonova K."/>
            <person name="Pipaliya S."/>
            <person name="Dacks J."/>
            <person name="Roger A.J."/>
        </authorList>
    </citation>
    <scope>NUCLEOTIDE SEQUENCE</scope>
    <source>
        <strain evidence="2">BMAN</strain>
    </source>
</reference>
<dbReference type="EMBL" id="JAPDFW010000067">
    <property type="protein sequence ID" value="KAJ5075036.1"/>
    <property type="molecule type" value="Genomic_DNA"/>
</dbReference>
<keyword evidence="3" id="KW-1185">Reference proteome</keyword>
<gene>
    <name evidence="2" type="ORF">M0811_07740</name>
</gene>
<sequence length="187" mass="21695">MSSKNDLNIPLIEKKDLEDSISNEDDLNEKYSNKCCCYETFEDYEGFFSDKKFFFTLFGSIILSCAVLIPTFLIGSKDKDINCLKPLWVWICVFNIFWVILCFLACFSFYIHHEFPETMANNSLKITIVFITIFILIWAIIGLLWSTNFNAENNCKKLDAICRIISIFGCVVSLFIGVKTLRILFDF</sequence>
<feature type="transmembrane region" description="Helical" evidence="1">
    <location>
        <begin position="158"/>
        <end position="178"/>
    </location>
</feature>
<comment type="caution">
    <text evidence="2">The sequence shown here is derived from an EMBL/GenBank/DDBJ whole genome shotgun (WGS) entry which is preliminary data.</text>
</comment>
<keyword evidence="1" id="KW-0472">Membrane</keyword>